<keyword evidence="3" id="KW-1185">Reference proteome</keyword>
<dbReference type="PANTHER" id="PTHR24637:SF368">
    <property type="entry name" value="CUTICLE COLLAGEN 36"/>
    <property type="match status" value="1"/>
</dbReference>
<dbReference type="Gene3D" id="1.20.5.320">
    <property type="entry name" value="6-Phosphogluconate Dehydrogenase, domain 3"/>
    <property type="match status" value="1"/>
</dbReference>
<feature type="compositionally biased region" description="Basic and acidic residues" evidence="2">
    <location>
        <begin position="178"/>
        <end position="199"/>
    </location>
</feature>
<organism evidence="3 4">
    <name type="scientific">Globodera rostochiensis</name>
    <name type="common">Golden nematode worm</name>
    <name type="synonym">Heterodera rostochiensis</name>
    <dbReference type="NCBI Taxonomy" id="31243"/>
    <lineage>
        <taxon>Eukaryota</taxon>
        <taxon>Metazoa</taxon>
        <taxon>Ecdysozoa</taxon>
        <taxon>Nematoda</taxon>
        <taxon>Chromadorea</taxon>
        <taxon>Rhabditida</taxon>
        <taxon>Tylenchina</taxon>
        <taxon>Tylenchomorpha</taxon>
        <taxon>Tylenchoidea</taxon>
        <taxon>Heteroderidae</taxon>
        <taxon>Heteroderinae</taxon>
        <taxon>Globodera</taxon>
    </lineage>
</organism>
<dbReference type="Proteomes" id="UP000887572">
    <property type="component" value="Unplaced"/>
</dbReference>
<dbReference type="PANTHER" id="PTHR24637">
    <property type="entry name" value="COLLAGEN"/>
    <property type="match status" value="1"/>
</dbReference>
<name>A0A914GTN4_GLORO</name>
<dbReference type="AlphaFoldDB" id="A0A914GTN4"/>
<evidence type="ECO:0000313" key="4">
    <source>
        <dbReference type="WBParaSite" id="Gr19_v10_g10305.t1"/>
    </source>
</evidence>
<feature type="compositionally biased region" description="Basic and acidic residues" evidence="2">
    <location>
        <begin position="349"/>
        <end position="360"/>
    </location>
</feature>
<protein>
    <submittedName>
        <fullName evidence="4">Uncharacterized protein</fullName>
    </submittedName>
</protein>
<feature type="region of interest" description="Disordered" evidence="2">
    <location>
        <begin position="331"/>
        <end position="360"/>
    </location>
</feature>
<proteinExistence type="predicted"/>
<feature type="compositionally biased region" description="Basic residues" evidence="2">
    <location>
        <begin position="332"/>
        <end position="346"/>
    </location>
</feature>
<sequence>MRLFRLLHSARVAAAAYKTLYSSECADFRLFSAPPVSPLVSYQSQRKDAPSKAVQGVPPHPHSPMEPQKQPIMALDANGESEEHRQLRRVAFFSIVISTAASHLVQETDFCKTRSRDMWTEMSILHQFSNGGSEQHSRGKRQYGQPAAGYQPVVAAAAPEQCCPCQQGPPGPSGPSGEDGHLGPDGKDGQDGIDGRDGQVLKSAIPHEPCIICPPGPAGNQGAPGQKGPRGPKGDRSDFKDLLDLPDRRAHSVLPDVSSKSTDQPVPRDLLEHPDLPARRACPAKTAPMLEEGLDPSAITASRARPANRAHRVLLARPDPPVSPALATIARSRARRQATERRRRGNGRGNDEEKGTENSKKGTIEQFWVVTLFFATMKSTTKTPTTCAREVLMRVCKSATILPLRRF</sequence>
<evidence type="ECO:0000256" key="2">
    <source>
        <dbReference type="SAM" id="MobiDB-lite"/>
    </source>
</evidence>
<accession>A0A914GTN4</accession>
<feature type="compositionally biased region" description="Basic and acidic residues" evidence="2">
    <location>
        <begin position="232"/>
        <end position="250"/>
    </location>
</feature>
<evidence type="ECO:0000256" key="1">
    <source>
        <dbReference type="ARBA" id="ARBA00022737"/>
    </source>
</evidence>
<reference evidence="4" key="1">
    <citation type="submission" date="2022-11" db="UniProtKB">
        <authorList>
            <consortium name="WormBaseParasite"/>
        </authorList>
    </citation>
    <scope>IDENTIFICATION</scope>
</reference>
<feature type="compositionally biased region" description="Basic and acidic residues" evidence="2">
    <location>
        <begin position="269"/>
        <end position="278"/>
    </location>
</feature>
<dbReference type="WBParaSite" id="Gr19_v10_g10305.t1">
    <property type="protein sequence ID" value="Gr19_v10_g10305.t1"/>
    <property type="gene ID" value="Gr19_v10_g10305"/>
</dbReference>
<keyword evidence="1" id="KW-0677">Repeat</keyword>
<feature type="region of interest" description="Disordered" evidence="2">
    <location>
        <begin position="165"/>
        <end position="279"/>
    </location>
</feature>
<evidence type="ECO:0000313" key="3">
    <source>
        <dbReference type="Proteomes" id="UP000887572"/>
    </source>
</evidence>
<feature type="compositionally biased region" description="Low complexity" evidence="2">
    <location>
        <begin position="218"/>
        <end position="229"/>
    </location>
</feature>
<feature type="region of interest" description="Disordered" evidence="2">
    <location>
        <begin position="43"/>
        <end position="69"/>
    </location>
</feature>